<dbReference type="Proteomes" id="UP000483839">
    <property type="component" value="Unassembled WGS sequence"/>
</dbReference>
<sequence length="344" mass="39827">MKQLFAERKRAFQKKQLKYLKYVFNDHFVLVLLFLTGYVLFEYSKLLKNFPKNPIIILLALALVVLILWPLGKTATYLEKADSQFLLPQEKAVVEHIHHSTKVSFSQWTLLAIVILIVLLPLFLKSGFTFWGFLLLLAIFTVAKWFIHHWKNTALLNGNDLDWEKAIETEHGRKQGLLKFYSLFTQVKGISSSFKARPYLNGLLKLIGKKPEHLWLNLYLRAFLRGSDYLGIFVRLTTLSCLALLFISNTYLALALACLFNYLLLFQLLALYHHFDYYGLNLLYPSSKPVKVSNLLTFLKGLSLIIFVVEIIINHHLVVVFGLAILLLFLNLIYLPHKLKNIID</sequence>
<evidence type="ECO:0000313" key="2">
    <source>
        <dbReference type="Proteomes" id="UP000483839"/>
    </source>
</evidence>
<evidence type="ECO:0000313" key="1">
    <source>
        <dbReference type="EMBL" id="MTD00845.1"/>
    </source>
</evidence>
<comment type="caution">
    <text evidence="1">The sequence shown here is derived from an EMBL/GenBank/DDBJ whole genome shotgun (WGS) entry which is preliminary data.</text>
</comment>
<reference evidence="1 2" key="1">
    <citation type="submission" date="2019-11" db="EMBL/GenBank/DDBJ databases">
        <title>Streptococcus uberis isolated from clinical mastitis cases on a southeastern Queensland dairy.</title>
        <authorList>
            <person name="Workentine M.L."/>
            <person name="Price R."/>
            <person name="Olchowy T."/>
        </authorList>
    </citation>
    <scope>NUCLEOTIDE SEQUENCE [LARGE SCALE GENOMIC DNA]</scope>
    <source>
        <strain evidence="1 2">OLC4459-A17</strain>
    </source>
</reference>
<dbReference type="PIRSF" id="PIRSF037259">
    <property type="entry name" value="EcsB_ABC"/>
    <property type="match status" value="1"/>
</dbReference>
<dbReference type="RefSeq" id="WP_115229585.1">
    <property type="nucleotide sequence ID" value="NZ_BAABQA010000002.1"/>
</dbReference>
<gene>
    <name evidence="1" type="ORF">GKS16_00905</name>
</gene>
<dbReference type="GO" id="GO:0016020">
    <property type="term" value="C:membrane"/>
    <property type="evidence" value="ECO:0007669"/>
    <property type="project" value="InterPro"/>
</dbReference>
<dbReference type="Pfam" id="PF05975">
    <property type="entry name" value="EcsB"/>
    <property type="match status" value="2"/>
</dbReference>
<protein>
    <submittedName>
        <fullName evidence="1">Multidrug ABC transporter permease</fullName>
    </submittedName>
</protein>
<name>A0A380MEB2_STRUB</name>
<dbReference type="AlphaFoldDB" id="A0A380MEB2"/>
<proteinExistence type="predicted"/>
<dbReference type="EMBL" id="WLXI01000005">
    <property type="protein sequence ID" value="MTD00845.1"/>
    <property type="molecule type" value="Genomic_DNA"/>
</dbReference>
<organism evidence="1 2">
    <name type="scientific">Streptococcus uberis</name>
    <dbReference type="NCBI Taxonomy" id="1349"/>
    <lineage>
        <taxon>Bacteria</taxon>
        <taxon>Bacillati</taxon>
        <taxon>Bacillota</taxon>
        <taxon>Bacilli</taxon>
        <taxon>Lactobacillales</taxon>
        <taxon>Streptococcaceae</taxon>
        <taxon>Streptococcus</taxon>
    </lineage>
</organism>
<dbReference type="InterPro" id="IPR010288">
    <property type="entry name" value="EcsB_ABC"/>
</dbReference>
<accession>A0A380MEB2</accession>